<accession>A0A9P6RIU9</accession>
<evidence type="ECO:0000313" key="2">
    <source>
        <dbReference type="Proteomes" id="UP000823405"/>
    </source>
</evidence>
<organism evidence="1 2">
    <name type="scientific">Linnemannia gamsii</name>
    <dbReference type="NCBI Taxonomy" id="64522"/>
    <lineage>
        <taxon>Eukaryota</taxon>
        <taxon>Fungi</taxon>
        <taxon>Fungi incertae sedis</taxon>
        <taxon>Mucoromycota</taxon>
        <taxon>Mortierellomycotina</taxon>
        <taxon>Mortierellomycetes</taxon>
        <taxon>Mortierellales</taxon>
        <taxon>Mortierellaceae</taxon>
        <taxon>Linnemannia</taxon>
    </lineage>
</organism>
<sequence>MVVGASLIEASTVHVKAGAAERAEVANAVVACLRGAARQACKVKRRCQGIFGRVGQRVMEFNTRLKQLKILELGDQELMKDGPEYTPTFIVRSVATQLAAELKRVYHHGTYELQEQLKAQWDRDQKAKQEASGSEEATKAVLRTKQKVKSCKHSTTVEKDTAQDSKAASVNKDLLLKMKGSNGAESSRKVATVAPDLEVHKDQSAMENYIRLILNAVFKEFASALYPSGVALDDLFGWLGEKEPGYLIKHFISDVDPEGLTQRQRGKAGYRGAVKMMSVGEIKNHLSSLRPEDPKVFKAKNYTTKRYLCTRFKLKELNCVKNKQLPEDQLPPRLTSTVGGVDYYLTEIRNVVKTKEDVARLWPHCDDPNKIKVLCIDLGKAPTTTAPQPSPAFYNLSVSQKAVSQPTFKHRRWMEDQKKIVPQGAQESIADLESELPPLRGKDASIVENLKVLEQHYDRLDDFYNGDDMRLKRH</sequence>
<keyword evidence="2" id="KW-1185">Reference proteome</keyword>
<comment type="caution">
    <text evidence="1">The sequence shown here is derived from an EMBL/GenBank/DDBJ whole genome shotgun (WGS) entry which is preliminary data.</text>
</comment>
<dbReference type="EMBL" id="JAAAIN010000198">
    <property type="protein sequence ID" value="KAG0318282.1"/>
    <property type="molecule type" value="Genomic_DNA"/>
</dbReference>
<dbReference type="Proteomes" id="UP000823405">
    <property type="component" value="Unassembled WGS sequence"/>
</dbReference>
<reference evidence="1" key="1">
    <citation type="journal article" date="2020" name="Fungal Divers.">
        <title>Resolving the Mortierellaceae phylogeny through synthesis of multi-gene phylogenetics and phylogenomics.</title>
        <authorList>
            <person name="Vandepol N."/>
            <person name="Liber J."/>
            <person name="Desiro A."/>
            <person name="Na H."/>
            <person name="Kennedy M."/>
            <person name="Barry K."/>
            <person name="Grigoriev I.V."/>
            <person name="Miller A.N."/>
            <person name="O'Donnell K."/>
            <person name="Stajich J.E."/>
            <person name="Bonito G."/>
        </authorList>
    </citation>
    <scope>NUCLEOTIDE SEQUENCE</scope>
    <source>
        <strain evidence="1">NVP60</strain>
    </source>
</reference>
<gene>
    <name evidence="1" type="ORF">BGZ97_004004</name>
</gene>
<name>A0A9P6RIU9_9FUNG</name>
<proteinExistence type="predicted"/>
<protein>
    <submittedName>
        <fullName evidence="1">Uncharacterized protein</fullName>
    </submittedName>
</protein>
<dbReference type="OrthoDB" id="2441991at2759"/>
<evidence type="ECO:0000313" key="1">
    <source>
        <dbReference type="EMBL" id="KAG0318282.1"/>
    </source>
</evidence>
<dbReference type="AlphaFoldDB" id="A0A9P6RIU9"/>